<dbReference type="EC" id="2.7.13.3" evidence="4"/>
<dbReference type="SUPFAM" id="SSF52172">
    <property type="entry name" value="CheY-like"/>
    <property type="match status" value="1"/>
</dbReference>
<dbReference type="KEGG" id="uru:DSM104443_00595"/>
<evidence type="ECO:0000256" key="2">
    <source>
        <dbReference type="PROSITE-ProRule" id="PRU00169"/>
    </source>
</evidence>
<evidence type="ECO:0000313" key="4">
    <source>
        <dbReference type="EMBL" id="QJR09546.1"/>
    </source>
</evidence>
<organism evidence="4 5">
    <name type="scientific">Usitatibacter rugosus</name>
    <dbReference type="NCBI Taxonomy" id="2732067"/>
    <lineage>
        <taxon>Bacteria</taxon>
        <taxon>Pseudomonadati</taxon>
        <taxon>Pseudomonadota</taxon>
        <taxon>Betaproteobacteria</taxon>
        <taxon>Nitrosomonadales</taxon>
        <taxon>Usitatibacteraceae</taxon>
        <taxon>Usitatibacter</taxon>
    </lineage>
</organism>
<evidence type="ECO:0000256" key="1">
    <source>
        <dbReference type="ARBA" id="ARBA00022553"/>
    </source>
</evidence>
<dbReference type="Pfam" id="PF00072">
    <property type="entry name" value="Response_reg"/>
    <property type="match status" value="1"/>
</dbReference>
<keyword evidence="1 2" id="KW-0597">Phosphoprotein</keyword>
<dbReference type="PROSITE" id="PS50110">
    <property type="entry name" value="RESPONSE_REGULATORY"/>
    <property type="match status" value="1"/>
</dbReference>
<dbReference type="EMBL" id="CP053069">
    <property type="protein sequence ID" value="QJR09546.1"/>
    <property type="molecule type" value="Genomic_DNA"/>
</dbReference>
<gene>
    <name evidence="4" type="primary">rcsC_5</name>
    <name evidence="4" type="ORF">DSM104443_00595</name>
</gene>
<proteinExistence type="predicted"/>
<dbReference type="InterPro" id="IPR050595">
    <property type="entry name" value="Bact_response_regulator"/>
</dbReference>
<dbReference type="AlphaFoldDB" id="A0A6M4GR43"/>
<name>A0A6M4GR43_9PROT</name>
<dbReference type="InterPro" id="IPR001789">
    <property type="entry name" value="Sig_transdc_resp-reg_receiver"/>
</dbReference>
<dbReference type="Gene3D" id="3.40.50.2300">
    <property type="match status" value="1"/>
</dbReference>
<feature type="modified residue" description="4-aspartylphosphate" evidence="2">
    <location>
        <position position="110"/>
    </location>
</feature>
<dbReference type="PANTHER" id="PTHR44591:SF23">
    <property type="entry name" value="CHEY SUBFAMILY"/>
    <property type="match status" value="1"/>
</dbReference>
<dbReference type="RefSeq" id="WP_171089341.1">
    <property type="nucleotide sequence ID" value="NZ_CP053069.1"/>
</dbReference>
<dbReference type="GO" id="GO:0004673">
    <property type="term" value="F:protein histidine kinase activity"/>
    <property type="evidence" value="ECO:0007669"/>
    <property type="project" value="UniProtKB-EC"/>
</dbReference>
<keyword evidence="5" id="KW-1185">Reference proteome</keyword>
<dbReference type="SMART" id="SM00448">
    <property type="entry name" value="REC"/>
    <property type="match status" value="1"/>
</dbReference>
<keyword evidence="4" id="KW-0418">Kinase</keyword>
<keyword evidence="4" id="KW-0808">Transferase</keyword>
<sequence length="180" mass="19642">MDRDFTLADALAPIPTVEEVERAHEEALVGTPQLESQGYMVSFTKQSPIRIERKNGTQYVVQVIEDDPDLGQLLIDVFMTHGFEVRWATTKAEINQALRRGTEIDVLLLDRELPDANGLTILQAIRGHPQLNTLPVIMVTGLAGPNEVAEGLVAGADGYVSKPFKLSALLKSVQLVLGIA</sequence>
<accession>A0A6M4GR43</accession>
<reference evidence="4 5" key="1">
    <citation type="submission" date="2020-04" db="EMBL/GenBank/DDBJ databases">
        <title>Usitatibacter rugosus gen. nov., sp. nov. and Usitatibacter palustris sp. nov., novel members of Usitatibacteraceae fam. nov. within the order Nitrosomonadales isolated from soil.</title>
        <authorList>
            <person name="Huber K.J."/>
            <person name="Neumann-Schaal M."/>
            <person name="Geppert A."/>
            <person name="Luckner M."/>
            <person name="Wanner G."/>
            <person name="Overmann J."/>
        </authorList>
    </citation>
    <scope>NUCLEOTIDE SEQUENCE [LARGE SCALE GENOMIC DNA]</scope>
    <source>
        <strain evidence="4 5">0125_3</strain>
    </source>
</reference>
<dbReference type="Proteomes" id="UP000501534">
    <property type="component" value="Chromosome"/>
</dbReference>
<evidence type="ECO:0000259" key="3">
    <source>
        <dbReference type="PROSITE" id="PS50110"/>
    </source>
</evidence>
<dbReference type="PANTHER" id="PTHR44591">
    <property type="entry name" value="STRESS RESPONSE REGULATOR PROTEIN 1"/>
    <property type="match status" value="1"/>
</dbReference>
<feature type="domain" description="Response regulatory" evidence="3">
    <location>
        <begin position="60"/>
        <end position="177"/>
    </location>
</feature>
<dbReference type="CDD" id="cd17574">
    <property type="entry name" value="REC_OmpR"/>
    <property type="match status" value="1"/>
</dbReference>
<dbReference type="InterPro" id="IPR011006">
    <property type="entry name" value="CheY-like_superfamily"/>
</dbReference>
<protein>
    <submittedName>
        <fullName evidence="4">Sensor histidine kinase RcsC</fullName>
        <ecNumber evidence="4">2.7.13.3</ecNumber>
    </submittedName>
</protein>
<evidence type="ECO:0000313" key="5">
    <source>
        <dbReference type="Proteomes" id="UP000501534"/>
    </source>
</evidence>
<dbReference type="GO" id="GO:0000160">
    <property type="term" value="P:phosphorelay signal transduction system"/>
    <property type="evidence" value="ECO:0007669"/>
    <property type="project" value="InterPro"/>
</dbReference>